<dbReference type="EMBL" id="AM920689">
    <property type="protein sequence ID" value="CAP50496.1"/>
    <property type="molecule type" value="Genomic_DNA"/>
</dbReference>
<dbReference type="PANTHER" id="PTHR46696:SF1">
    <property type="entry name" value="CYTOCHROME P450 YJIB-RELATED"/>
    <property type="match status" value="1"/>
</dbReference>
<dbReference type="PRINTS" id="PR00359">
    <property type="entry name" value="BP450"/>
</dbReference>
<keyword evidence="4 8" id="KW-0479">Metal-binding</keyword>
<dbReference type="GO" id="GO:0005506">
    <property type="term" value="F:iron ion binding"/>
    <property type="evidence" value="ECO:0007669"/>
    <property type="project" value="InterPro"/>
</dbReference>
<dbReference type="GO" id="GO:0020037">
    <property type="term" value="F:heme binding"/>
    <property type="evidence" value="ECO:0007669"/>
    <property type="project" value="InterPro"/>
</dbReference>
<dbReference type="PANTHER" id="PTHR46696">
    <property type="entry name" value="P450, PUTATIVE (EUROFUNG)-RELATED"/>
    <property type="match status" value="1"/>
</dbReference>
<dbReference type="GO" id="GO:0016705">
    <property type="term" value="F:oxidoreductase activity, acting on paired donors, with incorporation or reduction of molecular oxygen"/>
    <property type="evidence" value="ECO:0007669"/>
    <property type="project" value="InterPro"/>
</dbReference>
<dbReference type="Pfam" id="PF00067">
    <property type="entry name" value="p450"/>
    <property type="match status" value="2"/>
</dbReference>
<evidence type="ECO:0000256" key="7">
    <source>
        <dbReference type="ARBA" id="ARBA00023033"/>
    </source>
</evidence>
<proteinExistence type="inferred from homology"/>
<dbReference type="GO" id="GO:0004497">
    <property type="term" value="F:monooxygenase activity"/>
    <property type="evidence" value="ECO:0007669"/>
    <property type="project" value="UniProtKB-KW"/>
</dbReference>
<dbReference type="CDD" id="cd20625">
    <property type="entry name" value="CYP164-like"/>
    <property type="match status" value="1"/>
</dbReference>
<comment type="similarity">
    <text evidence="2 8">Belongs to the cytochrome P450 family.</text>
</comment>
<dbReference type="InterPro" id="IPR002397">
    <property type="entry name" value="Cyt_P450_B"/>
</dbReference>
<dbReference type="PROSITE" id="PS00086">
    <property type="entry name" value="CYTOCHROME_P450"/>
    <property type="match status" value="1"/>
</dbReference>
<evidence type="ECO:0000256" key="3">
    <source>
        <dbReference type="ARBA" id="ARBA00022617"/>
    </source>
</evidence>
<evidence type="ECO:0000256" key="1">
    <source>
        <dbReference type="ARBA" id="ARBA00001971"/>
    </source>
</evidence>
<sequence length="431" mass="48191">MRTQHWARSMCAAPGRTRAIPPSRLRRQALHGTTMQLSDFATPAFRQDPYPMYARLRAAGPLVQISDNGWVSGHYTVVDALLSDRRVGRNYLDSIRVRYGANAAEMPLFQGMSRMFLLLNPPVHTQQRALMTKAFGARQLEALREVAVDTADALLDQHEDRRSCDLLNDFAMPMTISLIYRMLGLAVTDVVALGQASSALAKVFDPLMRPEDMAQATAAYTTLEQYFRAIVLQRRDTQEDDLIARLIAAEDHGQRMPVDDIVSNVIMLFTAGHETTANMICNALIALHRHPEQLQLLRDTPTLMPNAVLECMRYDSSVQVAMRSVLQPLQVEGTTLPVGAILYLMLGSANHDAEQFTAPQQLDLRRQQGRALSFGGGVHHCLGNRLALIELETALERLLQRAPALRLPELDNLSWNERANLRGIQALHATW</sequence>
<accession>B0RPW1</accession>
<dbReference type="Gene3D" id="1.10.630.10">
    <property type="entry name" value="Cytochrome P450"/>
    <property type="match status" value="1"/>
</dbReference>
<evidence type="ECO:0000256" key="2">
    <source>
        <dbReference type="ARBA" id="ARBA00010617"/>
    </source>
</evidence>
<keyword evidence="7 8" id="KW-0503">Monooxygenase</keyword>
<evidence type="ECO:0000256" key="5">
    <source>
        <dbReference type="ARBA" id="ARBA00023002"/>
    </source>
</evidence>
<dbReference type="SUPFAM" id="SSF48264">
    <property type="entry name" value="Cytochrome P450"/>
    <property type="match status" value="1"/>
</dbReference>
<evidence type="ECO:0000313" key="10">
    <source>
        <dbReference type="Proteomes" id="UP000001188"/>
    </source>
</evidence>
<dbReference type="AlphaFoldDB" id="B0RPW1"/>
<dbReference type="KEGG" id="xca:xcc-b100_1148"/>
<organism evidence="9 10">
    <name type="scientific">Xanthomonas campestris pv. campestris (strain B100)</name>
    <dbReference type="NCBI Taxonomy" id="509169"/>
    <lineage>
        <taxon>Bacteria</taxon>
        <taxon>Pseudomonadati</taxon>
        <taxon>Pseudomonadota</taxon>
        <taxon>Gammaproteobacteria</taxon>
        <taxon>Lysobacterales</taxon>
        <taxon>Lysobacteraceae</taxon>
        <taxon>Xanthomonas</taxon>
    </lineage>
</organism>
<dbReference type="FunFam" id="1.10.630.10:FF:000018">
    <property type="entry name" value="Cytochrome P450 monooxygenase"/>
    <property type="match status" value="1"/>
</dbReference>
<evidence type="ECO:0000256" key="4">
    <source>
        <dbReference type="ARBA" id="ARBA00022723"/>
    </source>
</evidence>
<dbReference type="HOGENOM" id="CLU_033716_2_0_6"/>
<dbReference type="InterPro" id="IPR001128">
    <property type="entry name" value="Cyt_P450"/>
</dbReference>
<comment type="cofactor">
    <cofactor evidence="1">
        <name>heme</name>
        <dbReference type="ChEBI" id="CHEBI:30413"/>
    </cofactor>
</comment>
<evidence type="ECO:0000256" key="8">
    <source>
        <dbReference type="RuleBase" id="RU000461"/>
    </source>
</evidence>
<gene>
    <name evidence="9" type="ORF">XCCB100_1148</name>
</gene>
<dbReference type="Proteomes" id="UP000001188">
    <property type="component" value="Chromosome"/>
</dbReference>
<evidence type="ECO:0000313" key="9">
    <source>
        <dbReference type="EMBL" id="CAP50496.1"/>
    </source>
</evidence>
<dbReference type="InterPro" id="IPR036396">
    <property type="entry name" value="Cyt_P450_sf"/>
</dbReference>
<protein>
    <submittedName>
        <fullName evidence="9">Cytochrome P-450 family heme-containing mono-oxygenase</fullName>
        <ecNumber evidence="9">1.14.-.-</ecNumber>
    </submittedName>
</protein>
<keyword evidence="6 8" id="KW-0408">Iron</keyword>
<dbReference type="InterPro" id="IPR017972">
    <property type="entry name" value="Cyt_P450_CS"/>
</dbReference>
<evidence type="ECO:0000256" key="6">
    <source>
        <dbReference type="ARBA" id="ARBA00023004"/>
    </source>
</evidence>
<keyword evidence="3 8" id="KW-0349">Heme</keyword>
<reference evidence="9 10" key="1">
    <citation type="journal article" date="2008" name="J. Biotechnol.">
        <title>The genome of Xanthomonas campestris pv. campestris B100 and its use for the reconstruction of metabolic pathways involved in xanthan biosynthesis.</title>
        <authorList>
            <person name="Vorholter F.J."/>
            <person name="Schneiker S."/>
            <person name="Goesmann A."/>
            <person name="Krause L."/>
            <person name="Bekel T."/>
            <person name="Kaiser O."/>
            <person name="Linke B."/>
            <person name="Patschkowski T."/>
            <person name="Ruckert C."/>
            <person name="Schmid J."/>
            <person name="Sidhu V.K."/>
            <person name="Sieber V."/>
            <person name="Tauch A."/>
            <person name="Watt S.A."/>
            <person name="Weisshaar B."/>
            <person name="Becker A."/>
            <person name="Niehaus K."/>
            <person name="Puhler A."/>
        </authorList>
    </citation>
    <scope>NUCLEOTIDE SEQUENCE [LARGE SCALE GENOMIC DNA]</scope>
    <source>
        <strain evidence="9 10">B100</strain>
    </source>
</reference>
<dbReference type="EC" id="1.14.-.-" evidence="9"/>
<keyword evidence="5 8" id="KW-0560">Oxidoreductase</keyword>
<name>B0RPW1_XANCB</name>